<dbReference type="PIRSF" id="PIRSF000390">
    <property type="entry name" value="PLP_StrS"/>
    <property type="match status" value="1"/>
</dbReference>
<dbReference type="AlphaFoldDB" id="A0A1F5PHD5"/>
<dbReference type="GO" id="GO:0000271">
    <property type="term" value="P:polysaccharide biosynthetic process"/>
    <property type="evidence" value="ECO:0007669"/>
    <property type="project" value="TreeGrafter"/>
</dbReference>
<evidence type="ECO:0000256" key="5">
    <source>
        <dbReference type="RuleBase" id="RU004508"/>
    </source>
</evidence>
<dbReference type="Gene3D" id="3.90.1150.10">
    <property type="entry name" value="Aspartate Aminotransferase, domain 1"/>
    <property type="match status" value="1"/>
</dbReference>
<dbReference type="InterPro" id="IPR015424">
    <property type="entry name" value="PyrdxlP-dep_Trfase"/>
</dbReference>
<dbReference type="InterPro" id="IPR015422">
    <property type="entry name" value="PyrdxlP-dep_Trfase_small"/>
</dbReference>
<dbReference type="Pfam" id="PF01041">
    <property type="entry name" value="DegT_DnrJ_EryC1"/>
    <property type="match status" value="1"/>
</dbReference>
<dbReference type="InterPro" id="IPR000653">
    <property type="entry name" value="DegT/StrS_aminotransferase"/>
</dbReference>
<evidence type="ECO:0000256" key="2">
    <source>
        <dbReference type="ARBA" id="ARBA00037999"/>
    </source>
</evidence>
<dbReference type="EMBL" id="MFEO01000023">
    <property type="protein sequence ID" value="OGE89333.1"/>
    <property type="molecule type" value="Genomic_DNA"/>
</dbReference>
<dbReference type="GO" id="GO:0008483">
    <property type="term" value="F:transaminase activity"/>
    <property type="evidence" value="ECO:0007669"/>
    <property type="project" value="TreeGrafter"/>
</dbReference>
<proteinExistence type="inferred from homology"/>
<sequence>MPLVDLKAQYRAIKGDIDAAITRVIESTAFIQGEEVKKFEQEFAAYCGAKHCVGVANGTVAIELVLRALGIGHGDEVITTPMTFIATSEAIINAGASVVFVDIDEHTYTLDPKKLEAAITPKTRAIIPVHLYGQPADMLSILEIAHRHNLLVIEDCAQAHGATAAGRHVPLTIGTFSFYPGKNLGAYGDAGAVVLNDDALAQAISQLRDHGRSTKYEHHLTGTNARMDGIQGAILRAKLPYLPDWTVRRRAIAERYRAVLSGLPLVVPFEDSRGMHVYHLFVIRTPQRQKLAEHLKSKGIATGIHYPIPLHLQPVYQSMGLGRGAFPVTEQIANEVLSLPIYPELTADDVDRICLVIRDFFS</sequence>
<dbReference type="Gene3D" id="3.40.640.10">
    <property type="entry name" value="Type I PLP-dependent aspartate aminotransferase-like (Major domain)"/>
    <property type="match status" value="1"/>
</dbReference>
<protein>
    <submittedName>
        <fullName evidence="6">Erythromycin biosynthesis sensory transduction protein eryC1</fullName>
    </submittedName>
</protein>
<name>A0A1F5PHD5_9BACT</name>
<evidence type="ECO:0000256" key="3">
    <source>
        <dbReference type="PIRSR" id="PIRSR000390-1"/>
    </source>
</evidence>
<dbReference type="GO" id="GO:0030170">
    <property type="term" value="F:pyridoxal phosphate binding"/>
    <property type="evidence" value="ECO:0007669"/>
    <property type="project" value="UniProtKB-ARBA"/>
</dbReference>
<keyword evidence="1 4" id="KW-0663">Pyridoxal phosphate</keyword>
<dbReference type="SUPFAM" id="SSF53383">
    <property type="entry name" value="PLP-dependent transferases"/>
    <property type="match status" value="1"/>
</dbReference>
<dbReference type="InterPro" id="IPR015421">
    <property type="entry name" value="PyrdxlP-dep_Trfase_major"/>
</dbReference>
<feature type="active site" description="Proton acceptor" evidence="3">
    <location>
        <position position="182"/>
    </location>
</feature>
<evidence type="ECO:0000256" key="4">
    <source>
        <dbReference type="PIRSR" id="PIRSR000390-2"/>
    </source>
</evidence>
<dbReference type="PANTHER" id="PTHR30244">
    <property type="entry name" value="TRANSAMINASE"/>
    <property type="match status" value="1"/>
</dbReference>
<organism evidence="6 7">
    <name type="scientific">Candidatus Doudnabacteria bacterium RIFCSPHIGHO2_01_FULL_50_11</name>
    <dbReference type="NCBI Taxonomy" id="1817828"/>
    <lineage>
        <taxon>Bacteria</taxon>
        <taxon>Candidatus Doudnaibacteriota</taxon>
    </lineage>
</organism>
<comment type="similarity">
    <text evidence="2 5">Belongs to the DegT/DnrJ/EryC1 family.</text>
</comment>
<dbReference type="STRING" id="1817828.A2722_02870"/>
<reference evidence="6 7" key="1">
    <citation type="journal article" date="2016" name="Nat. Commun.">
        <title>Thousands of microbial genomes shed light on interconnected biogeochemical processes in an aquifer system.</title>
        <authorList>
            <person name="Anantharaman K."/>
            <person name="Brown C.T."/>
            <person name="Hug L.A."/>
            <person name="Sharon I."/>
            <person name="Castelle C.J."/>
            <person name="Probst A.J."/>
            <person name="Thomas B.C."/>
            <person name="Singh A."/>
            <person name="Wilkins M.J."/>
            <person name="Karaoz U."/>
            <person name="Brodie E.L."/>
            <person name="Williams K.H."/>
            <person name="Hubbard S.S."/>
            <person name="Banfield J.F."/>
        </authorList>
    </citation>
    <scope>NUCLEOTIDE SEQUENCE [LARGE SCALE GENOMIC DNA]</scope>
</reference>
<gene>
    <name evidence="6" type="ORF">A2722_02870</name>
</gene>
<dbReference type="CDD" id="cd00616">
    <property type="entry name" value="AHBA_syn"/>
    <property type="match status" value="1"/>
</dbReference>
<evidence type="ECO:0000313" key="6">
    <source>
        <dbReference type="EMBL" id="OGE89333.1"/>
    </source>
</evidence>
<feature type="modified residue" description="N6-(pyridoxal phosphate)lysine" evidence="4">
    <location>
        <position position="182"/>
    </location>
</feature>
<evidence type="ECO:0000256" key="1">
    <source>
        <dbReference type="ARBA" id="ARBA00022898"/>
    </source>
</evidence>
<accession>A0A1F5PHD5</accession>
<dbReference type="Proteomes" id="UP000178377">
    <property type="component" value="Unassembled WGS sequence"/>
</dbReference>
<dbReference type="PANTHER" id="PTHR30244:SF36">
    <property type="entry name" value="3-OXO-GLUCOSE-6-PHOSPHATE:GLUTAMATE AMINOTRANSFERASE"/>
    <property type="match status" value="1"/>
</dbReference>
<comment type="caution">
    <text evidence="6">The sequence shown here is derived from an EMBL/GenBank/DDBJ whole genome shotgun (WGS) entry which is preliminary data.</text>
</comment>
<evidence type="ECO:0000313" key="7">
    <source>
        <dbReference type="Proteomes" id="UP000178377"/>
    </source>
</evidence>
<dbReference type="FunFam" id="3.40.640.10:FF:000089">
    <property type="entry name" value="Aminotransferase, DegT/DnrJ/EryC1/StrS family"/>
    <property type="match status" value="1"/>
</dbReference>